<protein>
    <recommendedName>
        <fullName evidence="4">Integral membrane protein</fullName>
    </recommendedName>
</protein>
<accession>A0A0R1Z5V0</accession>
<reference evidence="2 3" key="1">
    <citation type="journal article" date="2015" name="Genome Announc.">
        <title>Expanding the biotechnology potential of lactobacilli through comparative genomics of 213 strains and associated genera.</title>
        <authorList>
            <person name="Sun Z."/>
            <person name="Harris H.M."/>
            <person name="McCann A."/>
            <person name="Guo C."/>
            <person name="Argimon S."/>
            <person name="Zhang W."/>
            <person name="Yang X."/>
            <person name="Jeffery I.B."/>
            <person name="Cooney J.C."/>
            <person name="Kagawa T.F."/>
            <person name="Liu W."/>
            <person name="Song Y."/>
            <person name="Salvetti E."/>
            <person name="Wrobel A."/>
            <person name="Rasinkangas P."/>
            <person name="Parkhill J."/>
            <person name="Rea M.C."/>
            <person name="O'Sullivan O."/>
            <person name="Ritari J."/>
            <person name="Douillard F.P."/>
            <person name="Paul Ross R."/>
            <person name="Yang R."/>
            <person name="Briner A.E."/>
            <person name="Felis G.E."/>
            <person name="de Vos W.M."/>
            <person name="Barrangou R."/>
            <person name="Klaenhammer T.R."/>
            <person name="Caufield P.W."/>
            <person name="Cui Y."/>
            <person name="Zhang H."/>
            <person name="O'Toole P.W."/>
        </authorList>
    </citation>
    <scope>NUCLEOTIDE SEQUENCE [LARGE SCALE GENOMIC DNA]</scope>
    <source>
        <strain evidence="2 3">DSM 5707</strain>
    </source>
</reference>
<evidence type="ECO:0000313" key="2">
    <source>
        <dbReference type="EMBL" id="KRM46403.1"/>
    </source>
</evidence>
<organism evidence="2 3">
    <name type="scientific">Lentilactobacillus parabuchneri DSM 5707 = NBRC 107865</name>
    <dbReference type="NCBI Taxonomy" id="1423784"/>
    <lineage>
        <taxon>Bacteria</taxon>
        <taxon>Bacillati</taxon>
        <taxon>Bacillota</taxon>
        <taxon>Bacilli</taxon>
        <taxon>Lactobacillales</taxon>
        <taxon>Lactobacillaceae</taxon>
        <taxon>Lentilactobacillus</taxon>
    </lineage>
</organism>
<proteinExistence type="predicted"/>
<feature type="transmembrane region" description="Helical" evidence="1">
    <location>
        <begin position="23"/>
        <end position="42"/>
    </location>
</feature>
<evidence type="ECO:0008006" key="4">
    <source>
        <dbReference type="Google" id="ProtNLM"/>
    </source>
</evidence>
<keyword evidence="1" id="KW-1133">Transmembrane helix</keyword>
<dbReference type="InterPro" id="IPR024515">
    <property type="entry name" value="DUF3397"/>
</dbReference>
<keyword evidence="1" id="KW-0472">Membrane</keyword>
<dbReference type="AlphaFoldDB" id="A0A0R1Z5V0"/>
<evidence type="ECO:0000313" key="3">
    <source>
        <dbReference type="Proteomes" id="UP000051957"/>
    </source>
</evidence>
<sequence>MQYVLSKSGGPIMHISPWMTNTATFLFQLLILFIVAGFLVILRKNQYFRSKVAIKPLDFWPPILLYFIHEISKEGLSGSFIPEVVIVWLGLTLIVLIWQIFSNPKLTYKKFFVTFWRFSDLFLFFCWIVVGLFVIFQAV</sequence>
<name>A0A0R1Z5V0_9LACO</name>
<dbReference type="Proteomes" id="UP000051957">
    <property type="component" value="Unassembled WGS sequence"/>
</dbReference>
<dbReference type="Pfam" id="PF11877">
    <property type="entry name" value="DUF3397"/>
    <property type="match status" value="1"/>
</dbReference>
<keyword evidence="1" id="KW-0812">Transmembrane</keyword>
<dbReference type="PATRIC" id="fig|1423784.4.peg.2276"/>
<comment type="caution">
    <text evidence="2">The sequence shown here is derived from an EMBL/GenBank/DDBJ whole genome shotgun (WGS) entry which is preliminary data.</text>
</comment>
<gene>
    <name evidence="2" type="ORF">FC51_GL002232</name>
</gene>
<evidence type="ECO:0000256" key="1">
    <source>
        <dbReference type="SAM" id="Phobius"/>
    </source>
</evidence>
<feature type="transmembrane region" description="Helical" evidence="1">
    <location>
        <begin position="80"/>
        <end position="101"/>
    </location>
</feature>
<feature type="transmembrane region" description="Helical" evidence="1">
    <location>
        <begin position="121"/>
        <end position="138"/>
    </location>
</feature>
<dbReference type="EMBL" id="AZGK01000007">
    <property type="protein sequence ID" value="KRM46403.1"/>
    <property type="molecule type" value="Genomic_DNA"/>
</dbReference>